<organism evidence="1 2">
    <name type="scientific">Penicillium concentricum</name>
    <dbReference type="NCBI Taxonomy" id="293559"/>
    <lineage>
        <taxon>Eukaryota</taxon>
        <taxon>Fungi</taxon>
        <taxon>Dikarya</taxon>
        <taxon>Ascomycota</taxon>
        <taxon>Pezizomycotina</taxon>
        <taxon>Eurotiomycetes</taxon>
        <taxon>Eurotiomycetidae</taxon>
        <taxon>Eurotiales</taxon>
        <taxon>Aspergillaceae</taxon>
        <taxon>Penicillium</taxon>
    </lineage>
</organism>
<protein>
    <submittedName>
        <fullName evidence="1">Uncharacterized protein</fullName>
    </submittedName>
</protein>
<evidence type="ECO:0000313" key="2">
    <source>
        <dbReference type="Proteomes" id="UP001147752"/>
    </source>
</evidence>
<dbReference type="EMBL" id="JAPZBT010000002">
    <property type="protein sequence ID" value="KAJ5372248.1"/>
    <property type="molecule type" value="Genomic_DNA"/>
</dbReference>
<reference evidence="1" key="1">
    <citation type="submission" date="2022-12" db="EMBL/GenBank/DDBJ databases">
        <authorList>
            <person name="Petersen C."/>
        </authorList>
    </citation>
    <scope>NUCLEOTIDE SEQUENCE</scope>
    <source>
        <strain evidence="1">IBT 3081</strain>
    </source>
</reference>
<accession>A0A9W9V7Z9</accession>
<sequence>MVIVAELIKRACVRNPHTALECGGDKPHQSPRCSNIIIDEQNNTNQDGNAATERIQKFRKRSAVTPATSAATTDSAVAIVGKVFTRETE</sequence>
<keyword evidence="2" id="KW-1185">Reference proteome</keyword>
<evidence type="ECO:0000313" key="1">
    <source>
        <dbReference type="EMBL" id="KAJ5372248.1"/>
    </source>
</evidence>
<name>A0A9W9V7Z9_9EURO</name>
<gene>
    <name evidence="1" type="ORF">N7517_004254</name>
</gene>
<dbReference type="Proteomes" id="UP001147752">
    <property type="component" value="Unassembled WGS sequence"/>
</dbReference>
<comment type="caution">
    <text evidence="1">The sequence shown here is derived from an EMBL/GenBank/DDBJ whole genome shotgun (WGS) entry which is preliminary data.</text>
</comment>
<dbReference type="AlphaFoldDB" id="A0A9W9V7Z9"/>
<reference evidence="1" key="2">
    <citation type="journal article" date="2023" name="IMA Fungus">
        <title>Comparative genomic study of the Penicillium genus elucidates a diverse pangenome and 15 lateral gene transfer events.</title>
        <authorList>
            <person name="Petersen C."/>
            <person name="Sorensen T."/>
            <person name="Nielsen M.R."/>
            <person name="Sondergaard T.E."/>
            <person name="Sorensen J.L."/>
            <person name="Fitzpatrick D.A."/>
            <person name="Frisvad J.C."/>
            <person name="Nielsen K.L."/>
        </authorList>
    </citation>
    <scope>NUCLEOTIDE SEQUENCE</scope>
    <source>
        <strain evidence="1">IBT 3081</strain>
    </source>
</reference>
<proteinExistence type="predicted"/>
<dbReference type="RefSeq" id="XP_056578234.1">
    <property type="nucleotide sequence ID" value="XM_056721984.1"/>
</dbReference>
<dbReference type="GeneID" id="81461167"/>